<gene>
    <name evidence="2" type="ORF">AA0113_g10667</name>
</gene>
<feature type="compositionally biased region" description="Polar residues" evidence="1">
    <location>
        <begin position="934"/>
        <end position="945"/>
    </location>
</feature>
<dbReference type="Proteomes" id="UP000293823">
    <property type="component" value="Unassembled WGS sequence"/>
</dbReference>
<dbReference type="OrthoDB" id="5382203at2759"/>
<feature type="region of interest" description="Disordered" evidence="1">
    <location>
        <begin position="292"/>
        <end position="317"/>
    </location>
</feature>
<keyword evidence="3" id="KW-1185">Reference proteome</keyword>
<feature type="compositionally biased region" description="Low complexity" evidence="1">
    <location>
        <begin position="14"/>
        <end position="25"/>
    </location>
</feature>
<feature type="compositionally biased region" description="Polar residues" evidence="1">
    <location>
        <begin position="765"/>
        <end position="800"/>
    </location>
</feature>
<feature type="compositionally biased region" description="Basic and acidic residues" evidence="1">
    <location>
        <begin position="442"/>
        <end position="454"/>
    </location>
</feature>
<proteinExistence type="predicted"/>
<feature type="compositionally biased region" description="Acidic residues" evidence="1">
    <location>
        <begin position="1196"/>
        <end position="1212"/>
    </location>
</feature>
<feature type="compositionally biased region" description="Basic and acidic residues" evidence="1">
    <location>
        <begin position="1110"/>
        <end position="1122"/>
    </location>
</feature>
<sequence>MHRHAVSETAGMVSSRSSRSHSFSSDKTPSLASSVTFQMPATVRPAPAYIAASVASQTVTDHHNAQLRDQDADTDELQNAIFSEQALALLNAFLAHLLSAFLSSARSPPLAATRPAVSDVLKPRLARDAIEAADEELQGLLAGEDDEDMSTEHAKQMDRWDVEKVWKRTRLRIMVYTRLGELEDEDEERYVQQERGLSMDEDEDDEAGLVAWASAIFLTSVVEYVAEQLLLVAGSAAFARMAARMKKLAQQADDHAEQQPIERLVIEEPDVEKIALNSALGRLWRTWRKRVRSPTSPMSPGRGVHAASSYSSLHHRRASRETINTLHSEHEIREHETLPEHPPTETDIAANIPLPMRDNDINEIEVPGLAPPYEDEGEREGTQTPVQRPMRPSSVLVLSQGGFGDGGKKARPMSMPMRPAGTFMPSTYYGYEEPTGDEEEPTHDGEESTHDTERGTPSQATEETTPQTTQETALDNMSQQRDSVDNREDESPEPDASMVAFAAATGMGFRRSAIGQSATKEPETEPTHQVTESESKVTQPKRMSVGPSQEADEPETHEATTESPQVMRSKRMSIERAGKPGLVRTFSTRSSSLKSPIGTPLATPKVTGNAEGRSYLDDDEDEEEPAHRAIGVARTSDNAIRSASNSPGDSPHERNKRPGSGGYVEMPPRNFTPTSLTYRNTPSPDGKPTVPERAIERKQANRRSLNGAELVLGPGVGGGGGGLSRQSPGGEAVATYDSQGPTSAPRRQEARSVSRGSSLPALQEVESNTTQHRGKTPSIQTSRSVRTADSPKRSPTSATDTSEKRLHRMSADDSTRPADKSSSDNSSLKRGASTSSSIRKGAYPITSSGRDSSASHRSRGLSASGLSGRMSEEDRAREFDSLVKGQDTVKFTLTPESVRTTNESPVLKKTEPRKSSASSASVTVYPRTDASDKSFGTANLPNTTAPRAKGPTATSSHKPSPSRKVVTRPLARDPKIESESMRDFADFIRSTGPSPGQEKPIQPFVNISNNGQKSGNHSTSSLGRKMSTSRQSGNANNTPASRMRPNMEPRSPAGLSTGNGDLIDFIRQGPPDANHKQPRIPKNIAPFRTTVDSDTFDTMLGGHGGVESAYESRADRTTERNVAESAYGSAASTLESKDSTATINSRTGLIPSPSVVQPAYSGGPGQLSGSMSGGADAMEGITKTRRRIKDPYAIDLSDEDDDEDDDDEDEDQLTALPTPTGNHQPERQLLQQQPAQRQAAPRQREESLMDFLNGMDPPGGASSAKPQPFLLSEETIAAARARAAAGQNGSNPSSSNLPASRNGNGTAPSPSTNKPRLQARAPAVVGDARTGMGAMGGGGSRTATSDLADFLKNSGPPEPVVQTRREEVPEKKKRFWQRGKSSGKTYGDLP</sequence>
<name>A0A4Q4QND6_9PLEO</name>
<feature type="compositionally biased region" description="Polar residues" evidence="1">
    <location>
        <begin position="823"/>
        <end position="838"/>
    </location>
</feature>
<feature type="region of interest" description="Disordered" evidence="1">
    <location>
        <begin position="1102"/>
        <end position="1390"/>
    </location>
</feature>
<feature type="compositionally biased region" description="Basic and acidic residues" evidence="1">
    <location>
        <begin position="801"/>
        <end position="822"/>
    </location>
</feature>
<organism evidence="2 3">
    <name type="scientific">Alternaria arborescens</name>
    <dbReference type="NCBI Taxonomy" id="156630"/>
    <lineage>
        <taxon>Eukaryota</taxon>
        <taxon>Fungi</taxon>
        <taxon>Dikarya</taxon>
        <taxon>Ascomycota</taxon>
        <taxon>Pezizomycotina</taxon>
        <taxon>Dothideomycetes</taxon>
        <taxon>Pleosporomycetidae</taxon>
        <taxon>Pleosporales</taxon>
        <taxon>Pleosporineae</taxon>
        <taxon>Pleosporaceae</taxon>
        <taxon>Alternaria</taxon>
        <taxon>Alternaria sect. Alternaria</taxon>
    </lineage>
</organism>
<feature type="compositionally biased region" description="Polar residues" evidence="1">
    <location>
        <begin position="1005"/>
        <end position="1040"/>
    </location>
</feature>
<evidence type="ECO:0000313" key="2">
    <source>
        <dbReference type="EMBL" id="RYO44923.1"/>
    </source>
</evidence>
<evidence type="ECO:0000313" key="3">
    <source>
        <dbReference type="Proteomes" id="UP000293823"/>
    </source>
</evidence>
<feature type="region of interest" description="Disordered" evidence="1">
    <location>
        <begin position="1"/>
        <end position="30"/>
    </location>
</feature>
<feature type="compositionally biased region" description="Polar residues" evidence="1">
    <location>
        <begin position="889"/>
        <end position="904"/>
    </location>
</feature>
<dbReference type="EMBL" id="PEJP01000056">
    <property type="protein sequence ID" value="RYO44923.1"/>
    <property type="molecule type" value="Genomic_DNA"/>
</dbReference>
<feature type="compositionally biased region" description="Basic and acidic residues" evidence="1">
    <location>
        <begin position="970"/>
        <end position="986"/>
    </location>
</feature>
<feature type="compositionally biased region" description="Low complexity" evidence="1">
    <location>
        <begin position="1227"/>
        <end position="1241"/>
    </location>
</feature>
<feature type="compositionally biased region" description="Polar residues" evidence="1">
    <location>
        <begin position="1287"/>
        <end position="1315"/>
    </location>
</feature>
<evidence type="ECO:0000256" key="1">
    <source>
        <dbReference type="SAM" id="MobiDB-lite"/>
    </source>
</evidence>
<comment type="caution">
    <text evidence="2">The sequence shown here is derived from an EMBL/GenBank/DDBJ whole genome shotgun (WGS) entry which is preliminary data.</text>
</comment>
<feature type="compositionally biased region" description="Basic and acidic residues" evidence="1">
    <location>
        <begin position="870"/>
        <end position="881"/>
    </location>
</feature>
<feature type="compositionally biased region" description="Polar residues" evidence="1">
    <location>
        <begin position="1130"/>
        <end position="1147"/>
    </location>
</feature>
<protein>
    <submittedName>
        <fullName evidence="2">Uncharacterized protein</fullName>
    </submittedName>
</protein>
<accession>A0A4Q4QND6</accession>
<feature type="compositionally biased region" description="Low complexity" evidence="1">
    <location>
        <begin position="860"/>
        <end position="869"/>
    </location>
</feature>
<feature type="compositionally biased region" description="Basic and acidic residues" evidence="1">
    <location>
        <begin position="520"/>
        <end position="535"/>
    </location>
</feature>
<feature type="compositionally biased region" description="Low complexity" evidence="1">
    <location>
        <begin position="456"/>
        <end position="473"/>
    </location>
</feature>
<reference evidence="3" key="1">
    <citation type="journal article" date="2019" name="bioRxiv">
        <title>Genomics, evolutionary history and diagnostics of the Alternaria alternata species group including apple and Asian pear pathotypes.</title>
        <authorList>
            <person name="Armitage A.D."/>
            <person name="Cockerton H.M."/>
            <person name="Sreenivasaprasad S."/>
            <person name="Woodhall J.W."/>
            <person name="Lane C.R."/>
            <person name="Harrison R.J."/>
            <person name="Clarkson J.P."/>
        </authorList>
    </citation>
    <scope>NUCLEOTIDE SEQUENCE [LARGE SCALE GENOMIC DNA]</scope>
    <source>
        <strain evidence="3">RGR 97.0016</strain>
    </source>
</reference>
<feature type="compositionally biased region" description="Polar residues" evidence="1">
    <location>
        <begin position="671"/>
        <end position="683"/>
    </location>
</feature>
<feature type="compositionally biased region" description="Gly residues" evidence="1">
    <location>
        <begin position="714"/>
        <end position="723"/>
    </location>
</feature>
<feature type="compositionally biased region" description="Polar residues" evidence="1">
    <location>
        <begin position="585"/>
        <end position="594"/>
    </location>
</feature>
<feature type="region of interest" description="Disordered" evidence="1">
    <location>
        <begin position="364"/>
        <end position="1086"/>
    </location>
</feature>
<feature type="compositionally biased region" description="Polar residues" evidence="1">
    <location>
        <begin position="635"/>
        <end position="648"/>
    </location>
</feature>